<dbReference type="InterPro" id="IPR020850">
    <property type="entry name" value="GED_dom"/>
</dbReference>
<dbReference type="InterPro" id="IPR045063">
    <property type="entry name" value="Dynamin_N"/>
</dbReference>
<dbReference type="InterPro" id="IPR027417">
    <property type="entry name" value="P-loop_NTPase"/>
</dbReference>
<dbReference type="InterPro" id="IPR003130">
    <property type="entry name" value="GED"/>
</dbReference>
<dbReference type="PROSITE" id="PS51388">
    <property type="entry name" value="GED"/>
    <property type="match status" value="1"/>
</dbReference>
<feature type="compositionally biased region" description="Low complexity" evidence="7">
    <location>
        <begin position="129"/>
        <end position="139"/>
    </location>
</feature>
<dbReference type="Gene3D" id="3.30.40.10">
    <property type="entry name" value="Zinc/RING finger domain, C3HC4 (zinc finger)"/>
    <property type="match status" value="2"/>
</dbReference>
<reference evidence="11 12" key="1">
    <citation type="journal article" date="2014" name="Nat. Genet.">
        <title>Genome and transcriptome of the porcine whipworm Trichuris suis.</title>
        <authorList>
            <person name="Jex A.R."/>
            <person name="Nejsum P."/>
            <person name="Schwarz E.M."/>
            <person name="Hu L."/>
            <person name="Young N.D."/>
            <person name="Hall R.S."/>
            <person name="Korhonen P.K."/>
            <person name="Liao S."/>
            <person name="Thamsborg S."/>
            <person name="Xia J."/>
            <person name="Xu P."/>
            <person name="Wang S."/>
            <person name="Scheerlinck J.P."/>
            <person name="Hofmann A."/>
            <person name="Sternberg P.W."/>
            <person name="Wang J."/>
            <person name="Gasser R.B."/>
        </authorList>
    </citation>
    <scope>NUCLEOTIDE SEQUENCE [LARGE SCALE GENOMIC DNA]</scope>
    <source>
        <strain evidence="11">DCEP-RM93M</strain>
    </source>
</reference>
<dbReference type="Gene3D" id="3.40.50.300">
    <property type="entry name" value="P-loop containing nucleotide triphosphate hydrolases"/>
    <property type="match status" value="1"/>
</dbReference>
<dbReference type="GO" id="GO:0008017">
    <property type="term" value="F:microtubule binding"/>
    <property type="evidence" value="ECO:0007669"/>
    <property type="project" value="TreeGrafter"/>
</dbReference>
<evidence type="ECO:0000313" key="12">
    <source>
        <dbReference type="Proteomes" id="UP000030764"/>
    </source>
</evidence>
<dbReference type="GO" id="GO:0006897">
    <property type="term" value="P:endocytosis"/>
    <property type="evidence" value="ECO:0007669"/>
    <property type="project" value="TreeGrafter"/>
</dbReference>
<dbReference type="PROSITE" id="PS50016">
    <property type="entry name" value="ZF_PHD_2"/>
    <property type="match status" value="1"/>
</dbReference>
<dbReference type="PANTHER" id="PTHR11566:SF21">
    <property type="entry name" value="DYNAMIN RELATED PROTEIN 1, ISOFORM A"/>
    <property type="match status" value="1"/>
</dbReference>
<keyword evidence="1" id="KW-0479">Metal-binding</keyword>
<evidence type="ECO:0000256" key="1">
    <source>
        <dbReference type="ARBA" id="ARBA00022723"/>
    </source>
</evidence>
<proteinExistence type="predicted"/>
<dbReference type="InterPro" id="IPR022812">
    <property type="entry name" value="Dynamin"/>
</dbReference>
<keyword evidence="12" id="KW-1185">Reference proteome</keyword>
<dbReference type="PRINTS" id="PR00195">
    <property type="entry name" value="DYNAMIN"/>
</dbReference>
<dbReference type="InterPro" id="IPR030381">
    <property type="entry name" value="G_DYNAMIN_dom"/>
</dbReference>
<organism evidence="11 12">
    <name type="scientific">Trichuris suis</name>
    <name type="common">pig whipworm</name>
    <dbReference type="NCBI Taxonomy" id="68888"/>
    <lineage>
        <taxon>Eukaryota</taxon>
        <taxon>Metazoa</taxon>
        <taxon>Ecdysozoa</taxon>
        <taxon>Nematoda</taxon>
        <taxon>Enoplea</taxon>
        <taxon>Dorylaimia</taxon>
        <taxon>Trichinellida</taxon>
        <taxon>Trichuridae</taxon>
        <taxon>Trichuris</taxon>
    </lineage>
</organism>
<dbReference type="SUPFAM" id="SSF57903">
    <property type="entry name" value="FYVE/PHD zinc finger"/>
    <property type="match status" value="2"/>
</dbReference>
<dbReference type="GO" id="GO:0016020">
    <property type="term" value="C:membrane"/>
    <property type="evidence" value="ECO:0007669"/>
    <property type="project" value="TreeGrafter"/>
</dbReference>
<dbReference type="PANTHER" id="PTHR11566">
    <property type="entry name" value="DYNAMIN"/>
    <property type="match status" value="1"/>
</dbReference>
<keyword evidence="5" id="KW-0342">GTP-binding</keyword>
<dbReference type="PROSITE" id="PS01359">
    <property type="entry name" value="ZF_PHD_1"/>
    <property type="match status" value="1"/>
</dbReference>
<dbReference type="SMART" id="SM00302">
    <property type="entry name" value="GED"/>
    <property type="match status" value="1"/>
</dbReference>
<dbReference type="GO" id="GO:0048312">
    <property type="term" value="P:intracellular distribution of mitochondria"/>
    <property type="evidence" value="ECO:0007669"/>
    <property type="project" value="TreeGrafter"/>
</dbReference>
<dbReference type="GO" id="GO:0005525">
    <property type="term" value="F:GTP binding"/>
    <property type="evidence" value="ECO:0007669"/>
    <property type="project" value="InterPro"/>
</dbReference>
<dbReference type="InterPro" id="IPR011011">
    <property type="entry name" value="Znf_FYVE_PHD"/>
</dbReference>
<dbReference type="GO" id="GO:0000266">
    <property type="term" value="P:mitochondrial fission"/>
    <property type="evidence" value="ECO:0007669"/>
    <property type="project" value="TreeGrafter"/>
</dbReference>
<dbReference type="InterPro" id="IPR001965">
    <property type="entry name" value="Znf_PHD"/>
</dbReference>
<gene>
    <name evidence="11" type="ORF">M513_06573</name>
</gene>
<dbReference type="Pfam" id="PF01031">
    <property type="entry name" value="Dynamin_M"/>
    <property type="match status" value="1"/>
</dbReference>
<dbReference type="InterPro" id="IPR001401">
    <property type="entry name" value="Dynamin_GTPase"/>
</dbReference>
<feature type="region of interest" description="Disordered" evidence="7">
    <location>
        <begin position="1115"/>
        <end position="1143"/>
    </location>
</feature>
<feature type="region of interest" description="Disordered" evidence="7">
    <location>
        <begin position="117"/>
        <end position="139"/>
    </location>
</feature>
<keyword evidence="2" id="KW-0547">Nucleotide-binding</keyword>
<dbReference type="Pfam" id="PF00628">
    <property type="entry name" value="PHD"/>
    <property type="match status" value="2"/>
</dbReference>
<evidence type="ECO:0000259" key="8">
    <source>
        <dbReference type="PROSITE" id="PS50016"/>
    </source>
</evidence>
<sequence length="1312" mass="148245">MSSDQEIIDISSDSFSSDLDIGTNVIDFTRYGSSSDTEESVASTGTVRSKRSASSNESDSTESGYEVCCACKDGGRLILCDGCGTSFHPLCHFPLILDIPKGSWYCAVCSQQSTSGRELSPRQRRKGASSSSLSPVHSTSLSENKFCSVFEKCEEAVVSRNAAEFSSTFISDESSTSSDDDDADDDESIVDDDDELKRVFEVEEPKACFYCKRLFPEEDLISCDYCTRVFHEDCLLPLPGRELDEKWMCPIHLRSIAQRYMKLGHSRIKCLANYVSKRASDFSVSVLRDFMFSQSAEKKQSEPFFYVAEDEMETINSCEAKQSDDETCYNTVSSWCCDVFRLLELVRMQEEEEEEGEVEEKLKQPIPFADSSFEDSKDTDGEIVKIIDRYTIVKALLGKLKGPHSFQLTSVSVDLRGYDSSLPVLATLKLWYSCIEIIVQQTWLSLGTIEGESHLNLSRYCSCSRLSPVHAILFLDQERSQFFIFCQSIYGIIVDDVSYGFKLQDDDGVNYSSDGSNKRFFDLMVKKIAQFECNCADKFVSDEFVDEPVALRSGSRVRIGCLEFTFWPSWKYGECQLVIHTTLPKMEMDALLEVVNKLQDVLYAAGCNCIELPQIVVVGAQSSGKSSIIESIVGKDFLPRGPGIVTRRPLILQLINSTKEGKDDCPDKVQFYHCGDRIFYDFDEVRAEIEDETERELGRNKAISHLPIVMKFFSTRVVNLTLVDLPGITKIPVGDQPSDIESKLYEIIMSYIRSDSSIILAITAANQDFATSDSLKMARQVDPDGERTLAVVTKLDLMDLGTDATDLLLGKVVPVKLGIIGVVNRSNRDTVNRKSITAALEDEAEFLKRNYPTLWECNGTPYLTKTLNRLLMRHIKDKLPQLRAQILLKISEHQQMLDLYGKPVIDKPQTLLQVITRFCSSYVATVEGTARNIETSELCGGARICYIFHETFRKTLERINPTKNLKKVDILTAIRNATGPRPVLFIPEIAFELLVKRQIVKLLEPSLRCVDLVHKEMQRMVYHCEADIRREMGRFPKLCERIIEVVSSVLCSRIPVTNQMVVGADYFKKSVESLISIQLAYINTKHPDFDGATLESLLYCQTEEDSCDEQVTYPTVPEDHRTRKSSAEQMNTASIESLPDSVDKKENTDLALSSLPNQRSGSDGAAYGYSFGQTNLAVRATNALSDFFLRRKEDKEEPSNKPKQPVVERCHLSSREQRDCKIIEKLVQSYFTIVRKQVQDTIPKTIMHFLVNHVKDNLQSELVQQLYHAELLDELLEESEHTKKQREGIMRTLDSLQKASQIIAEVRELRLS</sequence>
<feature type="compositionally biased region" description="Low complexity" evidence="7">
    <location>
        <begin position="52"/>
        <end position="62"/>
    </location>
</feature>
<dbReference type="SMART" id="SM00053">
    <property type="entry name" value="DYNc"/>
    <property type="match status" value="1"/>
</dbReference>
<dbReference type="InterPro" id="IPR019787">
    <property type="entry name" value="Znf_PHD-finger"/>
</dbReference>
<dbReference type="Pfam" id="PF00350">
    <property type="entry name" value="Dynamin_N"/>
    <property type="match status" value="1"/>
</dbReference>
<dbReference type="InterPro" id="IPR019786">
    <property type="entry name" value="Zinc_finger_PHD-type_CS"/>
</dbReference>
<dbReference type="GO" id="GO:0005874">
    <property type="term" value="C:microtubule"/>
    <property type="evidence" value="ECO:0007669"/>
    <property type="project" value="TreeGrafter"/>
</dbReference>
<feature type="domain" description="GED" evidence="9">
    <location>
        <begin position="1220"/>
        <end position="1311"/>
    </location>
</feature>
<protein>
    <submittedName>
        <fullName evidence="11">Uncharacterized protein</fullName>
    </submittedName>
</protein>
<dbReference type="PROSITE" id="PS51718">
    <property type="entry name" value="G_DYNAMIN_2"/>
    <property type="match status" value="1"/>
</dbReference>
<dbReference type="SMART" id="SM00249">
    <property type="entry name" value="PHD"/>
    <property type="match status" value="2"/>
</dbReference>
<evidence type="ECO:0000256" key="5">
    <source>
        <dbReference type="ARBA" id="ARBA00023134"/>
    </source>
</evidence>
<dbReference type="GO" id="GO:0005739">
    <property type="term" value="C:mitochondrion"/>
    <property type="evidence" value="ECO:0007669"/>
    <property type="project" value="TreeGrafter"/>
</dbReference>
<dbReference type="CDD" id="cd08771">
    <property type="entry name" value="DLP_1"/>
    <property type="match status" value="1"/>
</dbReference>
<feature type="domain" description="Dynamin-type G" evidence="10">
    <location>
        <begin position="609"/>
        <end position="880"/>
    </location>
</feature>
<evidence type="ECO:0000313" key="11">
    <source>
        <dbReference type="EMBL" id="KFD52539.1"/>
    </source>
</evidence>
<evidence type="ECO:0000256" key="3">
    <source>
        <dbReference type="ARBA" id="ARBA00022771"/>
    </source>
</evidence>
<accession>A0A085M5P3</accession>
<feature type="region of interest" description="Disordered" evidence="7">
    <location>
        <begin position="30"/>
        <end position="62"/>
    </location>
</feature>
<evidence type="ECO:0000259" key="10">
    <source>
        <dbReference type="PROSITE" id="PS51718"/>
    </source>
</evidence>
<evidence type="ECO:0000256" key="4">
    <source>
        <dbReference type="ARBA" id="ARBA00022833"/>
    </source>
</evidence>
<feature type="domain" description="PHD-type" evidence="8">
    <location>
        <begin position="65"/>
        <end position="112"/>
    </location>
</feature>
<dbReference type="SUPFAM" id="SSF52540">
    <property type="entry name" value="P-loop containing nucleoside triphosphate hydrolases"/>
    <property type="match status" value="1"/>
</dbReference>
<dbReference type="EMBL" id="KL363226">
    <property type="protein sequence ID" value="KFD52539.1"/>
    <property type="molecule type" value="Genomic_DNA"/>
</dbReference>
<dbReference type="Pfam" id="PF02212">
    <property type="entry name" value="GED"/>
    <property type="match status" value="1"/>
</dbReference>
<dbReference type="InterPro" id="IPR000375">
    <property type="entry name" value="Dynamin_stalk"/>
</dbReference>
<dbReference type="GO" id="GO:0003924">
    <property type="term" value="F:GTPase activity"/>
    <property type="evidence" value="ECO:0007669"/>
    <property type="project" value="InterPro"/>
</dbReference>
<keyword evidence="4" id="KW-0862">Zinc</keyword>
<dbReference type="Gene3D" id="1.20.120.1240">
    <property type="entry name" value="Dynamin, middle domain"/>
    <property type="match status" value="1"/>
</dbReference>
<evidence type="ECO:0000256" key="2">
    <source>
        <dbReference type="ARBA" id="ARBA00022741"/>
    </source>
</evidence>
<dbReference type="InterPro" id="IPR013083">
    <property type="entry name" value="Znf_RING/FYVE/PHD"/>
</dbReference>
<keyword evidence="3 6" id="KW-0863">Zinc-finger</keyword>
<dbReference type="Proteomes" id="UP000030764">
    <property type="component" value="Unassembled WGS sequence"/>
</dbReference>
<name>A0A085M5P3_9BILA</name>
<evidence type="ECO:0000259" key="9">
    <source>
        <dbReference type="PROSITE" id="PS51388"/>
    </source>
</evidence>
<dbReference type="GO" id="GO:0016559">
    <property type="term" value="P:peroxisome fission"/>
    <property type="evidence" value="ECO:0007669"/>
    <property type="project" value="TreeGrafter"/>
</dbReference>
<dbReference type="GO" id="GO:0008270">
    <property type="term" value="F:zinc ion binding"/>
    <property type="evidence" value="ECO:0007669"/>
    <property type="project" value="UniProtKB-KW"/>
</dbReference>
<evidence type="ECO:0000256" key="6">
    <source>
        <dbReference type="PROSITE-ProRule" id="PRU00146"/>
    </source>
</evidence>
<feature type="compositionally biased region" description="Polar residues" evidence="7">
    <location>
        <begin position="31"/>
        <end position="47"/>
    </location>
</feature>
<evidence type="ECO:0000256" key="7">
    <source>
        <dbReference type="SAM" id="MobiDB-lite"/>
    </source>
</evidence>